<dbReference type="Pfam" id="PF04883">
    <property type="entry name" value="HK97-gp10_like"/>
    <property type="match status" value="1"/>
</dbReference>
<evidence type="ECO:0000313" key="2">
    <source>
        <dbReference type="Proteomes" id="UP000036923"/>
    </source>
</evidence>
<reference evidence="2" key="1">
    <citation type="submission" date="2015-07" db="EMBL/GenBank/DDBJ databases">
        <title>Near-Complete Genome Sequence of the Cellulolytic Bacterium Bacteroides (Pseudobacteroides) cellulosolvens ATCC 35603.</title>
        <authorList>
            <person name="Dassa B."/>
            <person name="Utturkar S.M."/>
            <person name="Klingeman D.M."/>
            <person name="Hurt R.A."/>
            <person name="Keller M."/>
            <person name="Xu J."/>
            <person name="Reddy Y.H.K."/>
            <person name="Borovok I."/>
            <person name="Grinberg I.R."/>
            <person name="Lamed R."/>
            <person name="Zhivin O."/>
            <person name="Bayer E.A."/>
            <person name="Brown S.D."/>
        </authorList>
    </citation>
    <scope>NUCLEOTIDE SEQUENCE [LARGE SCALE GENOMIC DNA]</scope>
    <source>
        <strain evidence="2">DSM 2933</strain>
    </source>
</reference>
<organism evidence="1 2">
    <name type="scientific">Pseudobacteroides cellulosolvens ATCC 35603 = DSM 2933</name>
    <dbReference type="NCBI Taxonomy" id="398512"/>
    <lineage>
        <taxon>Bacteria</taxon>
        <taxon>Bacillati</taxon>
        <taxon>Bacillota</taxon>
        <taxon>Clostridia</taxon>
        <taxon>Eubacteriales</taxon>
        <taxon>Oscillospiraceae</taxon>
        <taxon>Pseudobacteroides</taxon>
    </lineage>
</organism>
<proteinExistence type="predicted"/>
<gene>
    <name evidence="1" type="ORF">Bccel_0101</name>
</gene>
<dbReference type="Proteomes" id="UP000036923">
    <property type="component" value="Unassembled WGS sequence"/>
</dbReference>
<keyword evidence="2" id="KW-1185">Reference proteome</keyword>
<accession>A0A0L6JGK9</accession>
<dbReference type="NCBIfam" id="TIGR01725">
    <property type="entry name" value="phge_HK97_gp10"/>
    <property type="match status" value="1"/>
</dbReference>
<dbReference type="AlphaFoldDB" id="A0A0L6JGK9"/>
<protein>
    <submittedName>
        <fullName evidence="1">Phage protein, HK97 gp10 family</fullName>
    </submittedName>
</protein>
<dbReference type="InterPro" id="IPR010064">
    <property type="entry name" value="HK97-gp10_tail"/>
</dbReference>
<sequence length="137" mass="15778">MQWGDGIMARQQISYESRVELVKQKIKEKPENALKEIGKFLTKEIRANTPRGIKRKIKLKSGSTIEIKPGRLRKSVGYWYRKKEGDLQIGLKAFYAAMIELGTSTHRAHPFFMKTVEANIGVIQSMIEEALRELNKE</sequence>
<dbReference type="STRING" id="398512.Bccel_0101"/>
<evidence type="ECO:0000313" key="1">
    <source>
        <dbReference type="EMBL" id="KNY24844.1"/>
    </source>
</evidence>
<comment type="caution">
    <text evidence="1">The sequence shown here is derived from an EMBL/GenBank/DDBJ whole genome shotgun (WGS) entry which is preliminary data.</text>
</comment>
<name>A0A0L6JGK9_9FIRM</name>
<dbReference type="EMBL" id="LGTC01000001">
    <property type="protein sequence ID" value="KNY24844.1"/>
    <property type="molecule type" value="Genomic_DNA"/>
</dbReference>